<reference evidence="2 3" key="1">
    <citation type="submission" date="2021-02" db="EMBL/GenBank/DDBJ databases">
        <authorList>
            <person name="Han P."/>
        </authorList>
    </citation>
    <scope>NUCLEOTIDE SEQUENCE [LARGE SCALE GENOMIC DNA]</scope>
    <source>
        <strain evidence="2">Candidatus Nitrospira sp. ZN2</strain>
    </source>
</reference>
<dbReference type="Gene3D" id="3.20.20.140">
    <property type="entry name" value="Metal-dependent hydrolases"/>
    <property type="match status" value="1"/>
</dbReference>
<dbReference type="PANTHER" id="PTHR43135:SF3">
    <property type="entry name" value="ALPHA-D-RIBOSE 1-METHYLPHOSPHONATE 5-TRIPHOSPHATE DIPHOSPHATASE"/>
    <property type="match status" value="1"/>
</dbReference>
<gene>
    <name evidence="2" type="ORF">NSPZN2_10659</name>
</gene>
<evidence type="ECO:0008006" key="4">
    <source>
        <dbReference type="Google" id="ProtNLM"/>
    </source>
</evidence>
<evidence type="ECO:0000256" key="1">
    <source>
        <dbReference type="SAM" id="MobiDB-lite"/>
    </source>
</evidence>
<sequence length="486" mass="52532">MTNIGAGSRIAVSGWSVLIGRNLGVMRCLLALVLLAQASGCAGGAVTPAASSAKPYAFINGRWFDGEGFQPDTWYAVQGRLTRQLPPGPVETVDLSGLYMVPPFGEAHNHNVEGPWNVQAVAQRYLQDGVFYVKNPNDVRDFALQIRPIVNVPTSIDATFAHAGLTGRGGHPVALYEDVLRVGRYEPAVGPIERGWFENRSYVVVDTEADVAAKWPVIMSGRPDFLKVYLVHSEDDGGSAKPRSVHHRQGLHPALVPGIVARAHAVGLQVTAHVETAADFRHAVRAGVDELAHVPGWLLQGPHDVERARLTEEDARLAADHKVRVVTTAVAGQAMPSLGGHHQHGQQAGHGPGPDAKHNSSPVDPASPVLRDNLQLLQRAGVSLLIGSDHAETSLAEVQHLRTLHLFDNRTLLKMWCVATPVAIFPERHIAKFAEGYEASFLALAGNPLEDFEQVRAIRRRFKQGMPLDGALMKDAAWSAASQRGQ</sequence>
<accession>A0ABN7KLH8</accession>
<dbReference type="SUPFAM" id="SSF51556">
    <property type="entry name" value="Metallo-dependent hydrolases"/>
    <property type="match status" value="1"/>
</dbReference>
<dbReference type="Gene3D" id="2.30.40.10">
    <property type="entry name" value="Urease, subunit C, domain 1"/>
    <property type="match status" value="1"/>
</dbReference>
<evidence type="ECO:0000313" key="3">
    <source>
        <dbReference type="Proteomes" id="UP000675880"/>
    </source>
</evidence>
<evidence type="ECO:0000313" key="2">
    <source>
        <dbReference type="EMBL" id="CAE6699570.1"/>
    </source>
</evidence>
<dbReference type="RefSeq" id="WP_213040517.1">
    <property type="nucleotide sequence ID" value="NZ_CAJNBJ010000001.1"/>
</dbReference>
<name>A0ABN7KLH8_9BACT</name>
<proteinExistence type="predicted"/>
<dbReference type="PANTHER" id="PTHR43135">
    <property type="entry name" value="ALPHA-D-RIBOSE 1-METHYLPHOSPHONATE 5-TRIPHOSPHATE DIPHOSPHATASE"/>
    <property type="match status" value="1"/>
</dbReference>
<dbReference type="Proteomes" id="UP000675880">
    <property type="component" value="Unassembled WGS sequence"/>
</dbReference>
<dbReference type="InterPro" id="IPR011059">
    <property type="entry name" value="Metal-dep_hydrolase_composite"/>
</dbReference>
<comment type="caution">
    <text evidence="2">The sequence shown here is derived from an EMBL/GenBank/DDBJ whole genome shotgun (WGS) entry which is preliminary data.</text>
</comment>
<protein>
    <recommendedName>
        <fullName evidence="4">Amidohydrolase-related domain-containing protein</fullName>
    </recommendedName>
</protein>
<feature type="region of interest" description="Disordered" evidence="1">
    <location>
        <begin position="335"/>
        <end position="368"/>
    </location>
</feature>
<keyword evidence="3" id="KW-1185">Reference proteome</keyword>
<dbReference type="InterPro" id="IPR051781">
    <property type="entry name" value="Metallo-dep_Hydrolase"/>
</dbReference>
<organism evidence="2 3">
    <name type="scientific">Nitrospira defluvii</name>
    <dbReference type="NCBI Taxonomy" id="330214"/>
    <lineage>
        <taxon>Bacteria</taxon>
        <taxon>Pseudomonadati</taxon>
        <taxon>Nitrospirota</taxon>
        <taxon>Nitrospiria</taxon>
        <taxon>Nitrospirales</taxon>
        <taxon>Nitrospiraceae</taxon>
        <taxon>Nitrospira</taxon>
    </lineage>
</organism>
<dbReference type="InterPro" id="IPR032466">
    <property type="entry name" value="Metal_Hydrolase"/>
</dbReference>
<dbReference type="EMBL" id="CAJNBJ010000001">
    <property type="protein sequence ID" value="CAE6699570.1"/>
    <property type="molecule type" value="Genomic_DNA"/>
</dbReference>